<sequence>MYKIISDLPIDYKFSTKTKDELKTYNAWFNDNKSKRIVFLIDLVKSTKGFESWNPNFSSESLKELGLWLVQNVEIEKISVEEYNKKRNEVPSHIDIKEWDLTIKTRSILVDIGIYFGEVFIKEYPNLKWEQYFSKRKKDLNHGHVIIKLKILELNPIWLLYIIGMGIIDKSKDENCLYDLFTIWKKYL</sequence>
<dbReference type="EMBL" id="RCZH01000017">
    <property type="protein sequence ID" value="TPG35400.1"/>
    <property type="molecule type" value="Genomic_DNA"/>
</dbReference>
<comment type="caution">
    <text evidence="1">The sequence shown here is derived from an EMBL/GenBank/DDBJ whole genome shotgun (WGS) entry which is preliminary data.</text>
</comment>
<dbReference type="AlphaFoldDB" id="A0A502EFX5"/>
<dbReference type="RefSeq" id="WP_140511060.1">
    <property type="nucleotide sequence ID" value="NZ_RCZH01000017.1"/>
</dbReference>
<evidence type="ECO:0000313" key="2">
    <source>
        <dbReference type="Proteomes" id="UP000319700"/>
    </source>
</evidence>
<reference evidence="1 2" key="1">
    <citation type="journal article" date="2019" name="Environ. Microbiol.">
        <title>Species interactions and distinct microbial communities in high Arctic permafrost affected cryosols are associated with the CH4 and CO2 gas fluxes.</title>
        <authorList>
            <person name="Altshuler I."/>
            <person name="Hamel J."/>
            <person name="Turney S."/>
            <person name="Magnuson E."/>
            <person name="Levesque R."/>
            <person name="Greer C."/>
            <person name="Whyte L.G."/>
        </authorList>
    </citation>
    <scope>NUCLEOTIDE SEQUENCE [LARGE SCALE GENOMIC DNA]</scope>
    <source>
        <strain evidence="1 2">42</strain>
    </source>
</reference>
<dbReference type="OrthoDB" id="1357902at2"/>
<organism evidence="1 2">
    <name type="scientific">Flavobacterium pectinovorum</name>
    <dbReference type="NCBI Taxonomy" id="29533"/>
    <lineage>
        <taxon>Bacteria</taxon>
        <taxon>Pseudomonadati</taxon>
        <taxon>Bacteroidota</taxon>
        <taxon>Flavobacteriia</taxon>
        <taxon>Flavobacteriales</taxon>
        <taxon>Flavobacteriaceae</taxon>
        <taxon>Flavobacterium</taxon>
    </lineage>
</organism>
<name>A0A502EFX5_9FLAO</name>
<keyword evidence="2" id="KW-1185">Reference proteome</keyword>
<proteinExistence type="predicted"/>
<protein>
    <submittedName>
        <fullName evidence="1">Uncharacterized protein</fullName>
    </submittedName>
</protein>
<accession>A0A502EFX5</accession>
<dbReference type="Proteomes" id="UP000319700">
    <property type="component" value="Unassembled WGS sequence"/>
</dbReference>
<gene>
    <name evidence="1" type="ORF">EAH81_21825</name>
</gene>
<evidence type="ECO:0000313" key="1">
    <source>
        <dbReference type="EMBL" id="TPG35400.1"/>
    </source>
</evidence>